<feature type="compositionally biased region" description="Polar residues" evidence="1">
    <location>
        <begin position="248"/>
        <end position="266"/>
    </location>
</feature>
<dbReference type="AlphaFoldDB" id="A0A1I7TI14"/>
<proteinExistence type="predicted"/>
<organism evidence="2 3">
    <name type="scientific">Caenorhabditis tropicalis</name>
    <dbReference type="NCBI Taxonomy" id="1561998"/>
    <lineage>
        <taxon>Eukaryota</taxon>
        <taxon>Metazoa</taxon>
        <taxon>Ecdysozoa</taxon>
        <taxon>Nematoda</taxon>
        <taxon>Chromadorea</taxon>
        <taxon>Rhabditida</taxon>
        <taxon>Rhabditina</taxon>
        <taxon>Rhabditomorpha</taxon>
        <taxon>Rhabditoidea</taxon>
        <taxon>Rhabditidae</taxon>
        <taxon>Peloderinae</taxon>
        <taxon>Caenorhabditis</taxon>
    </lineage>
</organism>
<evidence type="ECO:0000256" key="1">
    <source>
        <dbReference type="SAM" id="MobiDB-lite"/>
    </source>
</evidence>
<name>A0A1I7TI14_9PELO</name>
<dbReference type="Pfam" id="PF03353">
    <property type="entry name" value="Lin-8"/>
    <property type="match status" value="1"/>
</dbReference>
<dbReference type="GO" id="GO:0005634">
    <property type="term" value="C:nucleus"/>
    <property type="evidence" value="ECO:0007669"/>
    <property type="project" value="TreeGrafter"/>
</dbReference>
<protein>
    <submittedName>
        <fullName evidence="3">Uncharacterized protein</fullName>
    </submittedName>
</protein>
<dbReference type="Proteomes" id="UP000095282">
    <property type="component" value="Unplaced"/>
</dbReference>
<dbReference type="WBParaSite" id="Csp11.Scaffold620.g6133.t1">
    <property type="protein sequence ID" value="Csp11.Scaffold620.g6133.t1"/>
    <property type="gene ID" value="Csp11.Scaffold620.g6133"/>
</dbReference>
<feature type="region of interest" description="Disordered" evidence="1">
    <location>
        <begin position="236"/>
        <end position="278"/>
    </location>
</feature>
<dbReference type="PANTHER" id="PTHR32020">
    <property type="entry name" value="LIN-8 DOMAIN CONTAINING-RELATED"/>
    <property type="match status" value="1"/>
</dbReference>
<accession>A0A1I7TI14</accession>
<keyword evidence="2" id="KW-1185">Reference proteome</keyword>
<dbReference type="InterPro" id="IPR005020">
    <property type="entry name" value="LIN-8"/>
</dbReference>
<sequence>MLAAHVQEENNLPPWKQPPPNGFEFPQLPAEDPNRSLSVAEYHERLKTNAEGFQNLKSIDITVRTVILNEIENSSDFLLNTDRARGKLYPGIACRVYRRTGVLLTVSSLRRTLQSAIGTLRSLLAKAIWKLKLDGMELEQYLWNCKTYPSIRFYRQRLQAYEQKLRNRILTELSNSNGTQLTIQNEDDDENENMDFVNSTSNISDDIEIHHINRPHNDSDQQEMSSFYHTVVKDERREQNETEPLMDSISSHGRESTSSTPNQERQLGSAFPKQERNQIRADPIQDMFFSDRPLLSTDSSQTEAVHDGILSALQDGIFPAVDDGALPAIHNGTSSAKYARKVAVRIGS</sequence>
<reference evidence="3" key="1">
    <citation type="submission" date="2016-11" db="UniProtKB">
        <authorList>
            <consortium name="WormBaseParasite"/>
        </authorList>
    </citation>
    <scope>IDENTIFICATION</scope>
</reference>
<evidence type="ECO:0000313" key="2">
    <source>
        <dbReference type="Proteomes" id="UP000095282"/>
    </source>
</evidence>
<feature type="region of interest" description="Disordered" evidence="1">
    <location>
        <begin position="1"/>
        <end position="27"/>
    </location>
</feature>
<dbReference type="PANTHER" id="PTHR32020:SF3">
    <property type="entry name" value="ARID DOMAIN-CONTAINING PROTEIN-RELATED"/>
    <property type="match status" value="1"/>
</dbReference>
<evidence type="ECO:0000313" key="3">
    <source>
        <dbReference type="WBParaSite" id="Csp11.Scaffold620.g6133.t1"/>
    </source>
</evidence>